<reference evidence="12 13" key="1">
    <citation type="journal article" date="2018" name="Plant J.">
        <title>Genome sequences of Chlorella sorokiniana UTEX 1602 and Micractinium conductrix SAG 241.80: implications to maltose excretion by a green alga.</title>
        <authorList>
            <person name="Arriola M.B."/>
            <person name="Velmurugan N."/>
            <person name="Zhang Y."/>
            <person name="Plunkett M.H."/>
            <person name="Hondzo H."/>
            <person name="Barney B.M."/>
        </authorList>
    </citation>
    <scope>NUCLEOTIDE SEQUENCE [LARGE SCALE GENOMIC DNA]</scope>
    <source>
        <strain evidence="12 13">SAG 241.80</strain>
    </source>
</reference>
<accession>A0A2P6V7R0</accession>
<keyword evidence="6 8" id="KW-0119">Carbohydrate metabolism</keyword>
<evidence type="ECO:0000256" key="2">
    <source>
        <dbReference type="ARBA" id="ARBA00009975"/>
    </source>
</evidence>
<keyword evidence="3 8" id="KW-0313">Glucose metabolism</keyword>
<dbReference type="InterPro" id="IPR022674">
    <property type="entry name" value="G6P_DH_NAD-bd"/>
</dbReference>
<dbReference type="PRINTS" id="PR00079">
    <property type="entry name" value="G6PDHDRGNASE"/>
</dbReference>
<sequence>MSATLQREESVAELVGEEPPLPSDRDHWHCCVAGELCLTVVVLGASGDLASKKTYPALQFLFQKGFLTRNTKVIGYARSPLTDEQLHAKLRPRLEGGAAEADAFLKRCTYVAGAYDGPEGWKALAAALAAREARHPACPCGRLYYLALPPSVYPQVCSGLKTYCDALPSTEGSWIRVIVEKPFGKDLGSSEELAATLGALYPENQLYRIDHYLGKEMAQNLFVMRFANMFLAPLWNRECVSNVQITFKEDFGTQGRGGYFDTFGIIRDVVQNHLVQLLAFVAMEKPLSIHPDDIRDEKVKVLRCIKPVQEHNVVLGQYSAAGGQPGYTEDPTVPDDSRTPTFAAVTLYIDNDRWAGVPFVLKAGKALNDKKAEIRVQMRATPHYIFPGQPEATRNELVVRLQPDEAIYLKMIVKKPGLEIDTAISELDLDYSKRYPGVAIPDAYPRLILDAIRGDQQHFVRRDELRAAWAIFTPLLHAVDAGRLPLHPYPYGSRGPEEADELLARAGFVKNLDYRWHDAPAGAGKSGAASFGGGAGGNPKL</sequence>
<evidence type="ECO:0000256" key="8">
    <source>
        <dbReference type="RuleBase" id="RU362120"/>
    </source>
</evidence>
<dbReference type="GO" id="GO:0004345">
    <property type="term" value="F:glucose-6-phosphate dehydrogenase activity"/>
    <property type="evidence" value="ECO:0007669"/>
    <property type="project" value="UniProtKB-EC"/>
</dbReference>
<dbReference type="STRING" id="554055.A0A2P6V7R0"/>
<feature type="domain" description="Glucose-6-phosphate dehydrogenase C-terminal" evidence="11">
    <location>
        <begin position="223"/>
        <end position="507"/>
    </location>
</feature>
<evidence type="ECO:0000256" key="7">
    <source>
        <dbReference type="ARBA" id="ARBA00048749"/>
    </source>
</evidence>
<gene>
    <name evidence="12" type="ORF">C2E20_6469</name>
</gene>
<dbReference type="SUPFAM" id="SSF55347">
    <property type="entry name" value="Glyceraldehyde-3-phosphate dehydrogenase-like, C-terminal domain"/>
    <property type="match status" value="1"/>
</dbReference>
<evidence type="ECO:0000259" key="11">
    <source>
        <dbReference type="Pfam" id="PF02781"/>
    </source>
</evidence>
<dbReference type="FunFam" id="3.30.360.10:FF:000018">
    <property type="entry name" value="Glucose-6-phosphate 1-dehydrogenase"/>
    <property type="match status" value="1"/>
</dbReference>
<comment type="pathway">
    <text evidence="1 8">Carbohydrate degradation; pentose phosphate pathway; D-ribulose 5-phosphate from D-glucose 6-phosphate (oxidative stage): step 1/3.</text>
</comment>
<dbReference type="Proteomes" id="UP000239649">
    <property type="component" value="Unassembled WGS sequence"/>
</dbReference>
<dbReference type="Gene3D" id="3.40.50.720">
    <property type="entry name" value="NAD(P)-binding Rossmann-like Domain"/>
    <property type="match status" value="1"/>
</dbReference>
<evidence type="ECO:0000313" key="12">
    <source>
        <dbReference type="EMBL" id="PSC70121.1"/>
    </source>
</evidence>
<keyword evidence="4 8" id="KW-0521">NADP</keyword>
<evidence type="ECO:0000256" key="9">
    <source>
        <dbReference type="SAM" id="MobiDB-lite"/>
    </source>
</evidence>
<dbReference type="OrthoDB" id="60984at2759"/>
<dbReference type="InterPro" id="IPR001282">
    <property type="entry name" value="G6P_DH"/>
</dbReference>
<dbReference type="UniPathway" id="UPA00115">
    <property type="reaction ID" value="UER00408"/>
</dbReference>
<dbReference type="HAMAP" id="MF_00966">
    <property type="entry name" value="G6PD"/>
    <property type="match status" value="1"/>
</dbReference>
<dbReference type="InterPro" id="IPR022675">
    <property type="entry name" value="G6P_DH_C"/>
</dbReference>
<evidence type="ECO:0000256" key="4">
    <source>
        <dbReference type="ARBA" id="ARBA00022857"/>
    </source>
</evidence>
<dbReference type="NCBIfam" id="TIGR00871">
    <property type="entry name" value="zwf"/>
    <property type="match status" value="1"/>
</dbReference>
<comment type="caution">
    <text evidence="12">The sequence shown here is derived from an EMBL/GenBank/DDBJ whole genome shotgun (WGS) entry which is preliminary data.</text>
</comment>
<dbReference type="GO" id="GO:0050661">
    <property type="term" value="F:NADP binding"/>
    <property type="evidence" value="ECO:0007669"/>
    <property type="project" value="InterPro"/>
</dbReference>
<proteinExistence type="inferred from homology"/>
<dbReference type="EC" id="1.1.1.49" evidence="8"/>
<protein>
    <recommendedName>
        <fullName evidence="8">Glucose-6-phosphate 1-dehydrogenase</fullName>
        <ecNumber evidence="8">1.1.1.49</ecNumber>
    </recommendedName>
</protein>
<comment type="catalytic activity">
    <reaction evidence="7 8">
        <text>D-glucose 6-phosphate + NADP(+) = 6-phospho-D-glucono-1,5-lactone + NADPH + H(+)</text>
        <dbReference type="Rhea" id="RHEA:15841"/>
        <dbReference type="ChEBI" id="CHEBI:15378"/>
        <dbReference type="ChEBI" id="CHEBI:57783"/>
        <dbReference type="ChEBI" id="CHEBI:57955"/>
        <dbReference type="ChEBI" id="CHEBI:58349"/>
        <dbReference type="ChEBI" id="CHEBI:61548"/>
        <dbReference type="EC" id="1.1.1.49"/>
    </reaction>
</comment>
<dbReference type="PROSITE" id="PS00069">
    <property type="entry name" value="G6P_DEHYDROGENASE"/>
    <property type="match status" value="1"/>
</dbReference>
<dbReference type="PANTHER" id="PTHR23429">
    <property type="entry name" value="GLUCOSE-6-PHOSPHATE 1-DEHYDROGENASE G6PD"/>
    <property type="match status" value="1"/>
</dbReference>
<evidence type="ECO:0000256" key="5">
    <source>
        <dbReference type="ARBA" id="ARBA00023002"/>
    </source>
</evidence>
<dbReference type="GO" id="GO:0005829">
    <property type="term" value="C:cytosol"/>
    <property type="evidence" value="ECO:0007669"/>
    <property type="project" value="TreeGrafter"/>
</dbReference>
<dbReference type="GO" id="GO:0009051">
    <property type="term" value="P:pentose-phosphate shunt, oxidative branch"/>
    <property type="evidence" value="ECO:0007669"/>
    <property type="project" value="TreeGrafter"/>
</dbReference>
<comment type="function">
    <text evidence="8">Catalyzes the rate-limiting step of the oxidative pentose-phosphate pathway, which represents a route for the dissimilation of carbohydrates besides glycolysis.</text>
</comment>
<feature type="compositionally biased region" description="Gly residues" evidence="9">
    <location>
        <begin position="530"/>
        <end position="541"/>
    </location>
</feature>
<feature type="domain" description="Glucose-6-phosphate dehydrogenase NAD-binding" evidence="10">
    <location>
        <begin position="41"/>
        <end position="220"/>
    </location>
</feature>
<evidence type="ECO:0000256" key="6">
    <source>
        <dbReference type="ARBA" id="ARBA00023277"/>
    </source>
</evidence>
<dbReference type="Gene3D" id="3.30.360.10">
    <property type="entry name" value="Dihydrodipicolinate Reductase, domain 2"/>
    <property type="match status" value="1"/>
</dbReference>
<comment type="similarity">
    <text evidence="2 8">Belongs to the glucose-6-phosphate dehydrogenase family.</text>
</comment>
<evidence type="ECO:0000256" key="3">
    <source>
        <dbReference type="ARBA" id="ARBA00022526"/>
    </source>
</evidence>
<dbReference type="PIRSF" id="PIRSF000110">
    <property type="entry name" value="G6PD"/>
    <property type="match status" value="1"/>
</dbReference>
<feature type="compositionally biased region" description="Basic and acidic residues" evidence="9">
    <location>
        <begin position="1"/>
        <end position="10"/>
    </location>
</feature>
<dbReference type="SUPFAM" id="SSF51735">
    <property type="entry name" value="NAD(P)-binding Rossmann-fold domains"/>
    <property type="match status" value="1"/>
</dbReference>
<dbReference type="PANTHER" id="PTHR23429:SF0">
    <property type="entry name" value="GLUCOSE-6-PHOSPHATE 1-DEHYDROGENASE"/>
    <property type="match status" value="1"/>
</dbReference>
<feature type="region of interest" description="Disordered" evidence="9">
    <location>
        <begin position="522"/>
        <end position="541"/>
    </location>
</feature>
<dbReference type="GO" id="GO:0006006">
    <property type="term" value="P:glucose metabolic process"/>
    <property type="evidence" value="ECO:0007669"/>
    <property type="project" value="UniProtKB-KW"/>
</dbReference>
<keyword evidence="5 8" id="KW-0560">Oxidoreductase</keyword>
<dbReference type="EMBL" id="LHPF02000022">
    <property type="protein sequence ID" value="PSC70121.1"/>
    <property type="molecule type" value="Genomic_DNA"/>
</dbReference>
<feature type="region of interest" description="Disordered" evidence="9">
    <location>
        <begin position="1"/>
        <end position="20"/>
    </location>
</feature>
<dbReference type="InterPro" id="IPR036291">
    <property type="entry name" value="NAD(P)-bd_dom_sf"/>
</dbReference>
<name>A0A2P6V7R0_9CHLO</name>
<evidence type="ECO:0000313" key="13">
    <source>
        <dbReference type="Proteomes" id="UP000239649"/>
    </source>
</evidence>
<dbReference type="AlphaFoldDB" id="A0A2P6V7R0"/>
<keyword evidence="13" id="KW-1185">Reference proteome</keyword>
<dbReference type="InterPro" id="IPR019796">
    <property type="entry name" value="G6P_DH_AS"/>
</dbReference>
<evidence type="ECO:0000256" key="1">
    <source>
        <dbReference type="ARBA" id="ARBA00004937"/>
    </source>
</evidence>
<dbReference type="Pfam" id="PF02781">
    <property type="entry name" value="G6PD_C"/>
    <property type="match status" value="1"/>
</dbReference>
<organism evidence="12 13">
    <name type="scientific">Micractinium conductrix</name>
    <dbReference type="NCBI Taxonomy" id="554055"/>
    <lineage>
        <taxon>Eukaryota</taxon>
        <taxon>Viridiplantae</taxon>
        <taxon>Chlorophyta</taxon>
        <taxon>core chlorophytes</taxon>
        <taxon>Trebouxiophyceae</taxon>
        <taxon>Chlorellales</taxon>
        <taxon>Chlorellaceae</taxon>
        <taxon>Chlorella clade</taxon>
        <taxon>Micractinium</taxon>
    </lineage>
</organism>
<evidence type="ECO:0000259" key="10">
    <source>
        <dbReference type="Pfam" id="PF00479"/>
    </source>
</evidence>
<dbReference type="Pfam" id="PF00479">
    <property type="entry name" value="G6PD_N"/>
    <property type="match status" value="1"/>
</dbReference>